<reference evidence="2" key="1">
    <citation type="journal article" date="2014" name="Int. J. Syst. Evol. Microbiol.">
        <title>Complete genome sequence of Corynebacterium casei LMG S-19264T (=DSM 44701T), isolated from a smear-ripened cheese.</title>
        <authorList>
            <consortium name="US DOE Joint Genome Institute (JGI-PGF)"/>
            <person name="Walter F."/>
            <person name="Albersmeier A."/>
            <person name="Kalinowski J."/>
            <person name="Ruckert C."/>
        </authorList>
    </citation>
    <scope>NUCLEOTIDE SEQUENCE</scope>
    <source>
        <strain evidence="2">JCM 4784</strain>
    </source>
</reference>
<comment type="caution">
    <text evidence="2">The sequence shown here is derived from an EMBL/GenBank/DDBJ whole genome shotgun (WGS) entry which is preliminary data.</text>
</comment>
<dbReference type="PANTHER" id="PTHR45527">
    <property type="entry name" value="NONRIBOSOMAL PEPTIDE SYNTHETASE"/>
    <property type="match status" value="1"/>
</dbReference>
<dbReference type="GO" id="GO:0031177">
    <property type="term" value="F:phosphopantetheine binding"/>
    <property type="evidence" value="ECO:0007669"/>
    <property type="project" value="TreeGrafter"/>
</dbReference>
<reference evidence="2" key="2">
    <citation type="submission" date="2020-09" db="EMBL/GenBank/DDBJ databases">
        <authorList>
            <person name="Sun Q."/>
            <person name="Ohkuma M."/>
        </authorList>
    </citation>
    <scope>NUCLEOTIDE SEQUENCE</scope>
    <source>
        <strain evidence="2">JCM 4784</strain>
    </source>
</reference>
<proteinExistence type="predicted"/>
<organism evidence="2 3">
    <name type="scientific">Streptomyces longispororuber</name>
    <dbReference type="NCBI Taxonomy" id="68230"/>
    <lineage>
        <taxon>Bacteria</taxon>
        <taxon>Bacillati</taxon>
        <taxon>Actinomycetota</taxon>
        <taxon>Actinomycetes</taxon>
        <taxon>Kitasatosporales</taxon>
        <taxon>Streptomycetaceae</taxon>
        <taxon>Streptomyces</taxon>
    </lineage>
</organism>
<accession>A0A918ZMQ1</accession>
<keyword evidence="3" id="KW-1185">Reference proteome</keyword>
<dbReference type="Pfam" id="PF00501">
    <property type="entry name" value="AMP-binding"/>
    <property type="match status" value="1"/>
</dbReference>
<feature type="domain" description="AMP-dependent synthetase/ligase" evidence="1">
    <location>
        <begin position="28"/>
        <end position="380"/>
    </location>
</feature>
<dbReference type="InterPro" id="IPR042099">
    <property type="entry name" value="ANL_N_sf"/>
</dbReference>
<dbReference type="InterPro" id="IPR020459">
    <property type="entry name" value="AMP-binding"/>
</dbReference>
<dbReference type="NCBIfam" id="TIGR01733">
    <property type="entry name" value="AA-adenyl-dom"/>
    <property type="match status" value="1"/>
</dbReference>
<dbReference type="GO" id="GO:0044550">
    <property type="term" value="P:secondary metabolite biosynthetic process"/>
    <property type="evidence" value="ECO:0007669"/>
    <property type="project" value="TreeGrafter"/>
</dbReference>
<dbReference type="PRINTS" id="PR00154">
    <property type="entry name" value="AMPBINDING"/>
</dbReference>
<dbReference type="AlphaFoldDB" id="A0A918ZMQ1"/>
<gene>
    <name evidence="2" type="ORF">GCM10018785_32960</name>
</gene>
<dbReference type="InterPro" id="IPR010071">
    <property type="entry name" value="AA_adenyl_dom"/>
</dbReference>
<evidence type="ECO:0000259" key="1">
    <source>
        <dbReference type="Pfam" id="PF00501"/>
    </source>
</evidence>
<dbReference type="SUPFAM" id="SSF56801">
    <property type="entry name" value="Acetyl-CoA synthetase-like"/>
    <property type="match status" value="1"/>
</dbReference>
<dbReference type="InterPro" id="IPR045851">
    <property type="entry name" value="AMP-bd_C_sf"/>
</dbReference>
<dbReference type="Proteomes" id="UP000608024">
    <property type="component" value="Unassembled WGS sequence"/>
</dbReference>
<dbReference type="InterPro" id="IPR020845">
    <property type="entry name" value="AMP-binding_CS"/>
</dbReference>
<dbReference type="PANTHER" id="PTHR45527:SF1">
    <property type="entry name" value="FATTY ACID SYNTHASE"/>
    <property type="match status" value="1"/>
</dbReference>
<name>A0A918ZMQ1_9ACTN</name>
<sequence>MVSSVAHPSSLSGAVRHVAAHSVVALVREHAMRRPDAVAVQSGTTLLTYRRLWHDALLVAAALEDAGVGPGDRVALWADRTPGAIGGALGVMALGAAYVPIDPAHPGERTTAVLAGAAPAALVHDGAAGTGLLPAVDVPALDVRELTQGAPDPGAPGAAAPPQRALPGPEDIAYVVFTSGSTGTPKGVMVPHGSLANYVSWCGDLVGGAGIGSPLFASLGFDLAMTSLWVPLAQGNRVVTVSGLHDQATLFGARDDRYTFVKLTPSHARFFDVLADPPRYDGATRLLMFGGEGLDPALVTSLAPRLDGVRLVNHYGPTETTIGCCAYAFDATRVPTTPTVPIGSPAWNTRAYVVDEELRPVAPGQPGELVVAGRAVAAGYVGDRSGGGKFLDERDLGGAPGRAYRTGDMVELLPEGALLYLGRRDDQLKVNGHRVELGELRHHVLAVPGVADAAFDIVRGPVDTLELLLRTTGPAPADEEFPEVVRKSLAAALPSALVPESIRVVPRFVFNANGKCDVAATRRQLDG</sequence>
<dbReference type="EMBL" id="BNBT01000043">
    <property type="protein sequence ID" value="GHE61315.1"/>
    <property type="molecule type" value="Genomic_DNA"/>
</dbReference>
<evidence type="ECO:0000313" key="3">
    <source>
        <dbReference type="Proteomes" id="UP000608024"/>
    </source>
</evidence>
<dbReference type="PROSITE" id="PS00455">
    <property type="entry name" value="AMP_BINDING"/>
    <property type="match status" value="1"/>
</dbReference>
<dbReference type="Gene3D" id="3.30.300.30">
    <property type="match status" value="1"/>
</dbReference>
<evidence type="ECO:0000313" key="2">
    <source>
        <dbReference type="EMBL" id="GHE61315.1"/>
    </source>
</evidence>
<dbReference type="GO" id="GO:0005737">
    <property type="term" value="C:cytoplasm"/>
    <property type="evidence" value="ECO:0007669"/>
    <property type="project" value="TreeGrafter"/>
</dbReference>
<dbReference type="CDD" id="cd05930">
    <property type="entry name" value="A_NRPS"/>
    <property type="match status" value="1"/>
</dbReference>
<dbReference type="InterPro" id="IPR000873">
    <property type="entry name" value="AMP-dep_synth/lig_dom"/>
</dbReference>
<dbReference type="Gene3D" id="3.40.50.12780">
    <property type="entry name" value="N-terminal domain of ligase-like"/>
    <property type="match status" value="1"/>
</dbReference>
<dbReference type="GO" id="GO:0043041">
    <property type="term" value="P:amino acid activation for nonribosomal peptide biosynthetic process"/>
    <property type="evidence" value="ECO:0007669"/>
    <property type="project" value="TreeGrafter"/>
</dbReference>
<protein>
    <recommendedName>
        <fullName evidence="1">AMP-dependent synthetase/ligase domain-containing protein</fullName>
    </recommendedName>
</protein>